<feature type="chain" id="PRO_5022099539" evidence="2">
    <location>
        <begin position="27"/>
        <end position="170"/>
    </location>
</feature>
<protein>
    <submittedName>
        <fullName evidence="3">Uncharacterized protein</fullName>
    </submittedName>
</protein>
<sequence>MLHRIKWALVVAAAAGFAAVPTVASAQSFSGNVGTVIVGDHNQVAGDDIINAGCDANVGSFNGSHDEHHHGRKCDRDEDRDHGDKCDRHHHHHHGDDNGRNENGRDDEGRHHEHGKDSDENASGNFGTVIVGDHNQVAGKDIINAGRDVNLGSFNGSDLDEEMGSLLSGL</sequence>
<keyword evidence="4" id="KW-1185">Reference proteome</keyword>
<comment type="caution">
    <text evidence="3">The sequence shown here is derived from an EMBL/GenBank/DDBJ whole genome shotgun (WGS) entry which is preliminary data.</text>
</comment>
<dbReference type="AlphaFoldDB" id="A0A540VXJ8"/>
<accession>A0A540VXJ8</accession>
<name>A0A540VXJ8_9ACTN</name>
<keyword evidence="2" id="KW-0732">Signal</keyword>
<feature type="compositionally biased region" description="Basic and acidic residues" evidence="1">
    <location>
        <begin position="94"/>
        <end position="119"/>
    </location>
</feature>
<organism evidence="3 4">
    <name type="scientific">Kitasatospora acidiphila</name>
    <dbReference type="NCBI Taxonomy" id="2567942"/>
    <lineage>
        <taxon>Bacteria</taxon>
        <taxon>Bacillati</taxon>
        <taxon>Actinomycetota</taxon>
        <taxon>Actinomycetes</taxon>
        <taxon>Kitasatosporales</taxon>
        <taxon>Streptomycetaceae</taxon>
        <taxon>Kitasatospora</taxon>
    </lineage>
</organism>
<evidence type="ECO:0000256" key="2">
    <source>
        <dbReference type="SAM" id="SignalP"/>
    </source>
</evidence>
<feature type="compositionally biased region" description="Basic and acidic residues" evidence="1">
    <location>
        <begin position="64"/>
        <end position="87"/>
    </location>
</feature>
<evidence type="ECO:0000313" key="3">
    <source>
        <dbReference type="EMBL" id="TQF01471.1"/>
    </source>
</evidence>
<proteinExistence type="predicted"/>
<dbReference type="RefSeq" id="WP_141632201.1">
    <property type="nucleotide sequence ID" value="NZ_VIGB01000003.1"/>
</dbReference>
<evidence type="ECO:0000256" key="1">
    <source>
        <dbReference type="SAM" id="MobiDB-lite"/>
    </source>
</evidence>
<dbReference type="Proteomes" id="UP000319103">
    <property type="component" value="Unassembled WGS sequence"/>
</dbReference>
<dbReference type="OrthoDB" id="4297346at2"/>
<feature type="region of interest" description="Disordered" evidence="1">
    <location>
        <begin position="62"/>
        <end position="128"/>
    </location>
</feature>
<gene>
    <name evidence="3" type="ORF">E6W39_03440</name>
</gene>
<reference evidence="3 4" key="1">
    <citation type="submission" date="2019-06" db="EMBL/GenBank/DDBJ databases">
        <title>Description of Kitasatospora acidophila sp. nov. isolated from pine grove soil, and reclassification of Streptomyces novaecaesareae to Kitasatospora novaeceasareae comb. nov.</title>
        <authorList>
            <person name="Kim M.J."/>
        </authorList>
    </citation>
    <scope>NUCLEOTIDE SEQUENCE [LARGE SCALE GENOMIC DNA]</scope>
    <source>
        <strain evidence="3 4">MMS16-CNU292</strain>
    </source>
</reference>
<evidence type="ECO:0000313" key="4">
    <source>
        <dbReference type="Proteomes" id="UP000319103"/>
    </source>
</evidence>
<dbReference type="EMBL" id="VIGB01000003">
    <property type="protein sequence ID" value="TQF01471.1"/>
    <property type="molecule type" value="Genomic_DNA"/>
</dbReference>
<feature type="signal peptide" evidence="2">
    <location>
        <begin position="1"/>
        <end position="26"/>
    </location>
</feature>